<sequence>MWGVKLLEWEIVKSNQLGEFVVLSSSSLLHTQLQQPTATPYVPLLEASASYAIVAALLQFQLQLEYANEAIISHRYVKCICNILALELVSSIVRDVDEITFLGKFCGLLHLEIPLNNGKK</sequence>
<evidence type="ECO:0000313" key="2">
    <source>
        <dbReference type="Proteomes" id="UP000775213"/>
    </source>
</evidence>
<dbReference type="AlphaFoldDB" id="A0AAV7GT01"/>
<comment type="caution">
    <text evidence="1">The sequence shown here is derived from an EMBL/GenBank/DDBJ whole genome shotgun (WGS) entry which is preliminary data.</text>
</comment>
<name>A0AAV7GT01_DENCH</name>
<reference evidence="1 2" key="1">
    <citation type="journal article" date="2021" name="Hortic Res">
        <title>Chromosome-scale assembly of the Dendrobium chrysotoxum genome enhances the understanding of orchid evolution.</title>
        <authorList>
            <person name="Zhang Y."/>
            <person name="Zhang G.Q."/>
            <person name="Zhang D."/>
            <person name="Liu X.D."/>
            <person name="Xu X.Y."/>
            <person name="Sun W.H."/>
            <person name="Yu X."/>
            <person name="Zhu X."/>
            <person name="Wang Z.W."/>
            <person name="Zhao X."/>
            <person name="Zhong W.Y."/>
            <person name="Chen H."/>
            <person name="Yin W.L."/>
            <person name="Huang T."/>
            <person name="Niu S.C."/>
            <person name="Liu Z.J."/>
        </authorList>
    </citation>
    <scope>NUCLEOTIDE SEQUENCE [LARGE SCALE GENOMIC DNA]</scope>
    <source>
        <strain evidence="1">Lindl</strain>
    </source>
</reference>
<gene>
    <name evidence="1" type="ORF">IEQ34_011486</name>
</gene>
<proteinExistence type="predicted"/>
<dbReference type="EMBL" id="JAGFBR010000011">
    <property type="protein sequence ID" value="KAH0458672.1"/>
    <property type="molecule type" value="Genomic_DNA"/>
</dbReference>
<evidence type="ECO:0000313" key="1">
    <source>
        <dbReference type="EMBL" id="KAH0458672.1"/>
    </source>
</evidence>
<dbReference type="Proteomes" id="UP000775213">
    <property type="component" value="Unassembled WGS sequence"/>
</dbReference>
<accession>A0AAV7GT01</accession>
<keyword evidence="2" id="KW-1185">Reference proteome</keyword>
<organism evidence="1 2">
    <name type="scientific">Dendrobium chrysotoxum</name>
    <name type="common">Orchid</name>
    <dbReference type="NCBI Taxonomy" id="161865"/>
    <lineage>
        <taxon>Eukaryota</taxon>
        <taxon>Viridiplantae</taxon>
        <taxon>Streptophyta</taxon>
        <taxon>Embryophyta</taxon>
        <taxon>Tracheophyta</taxon>
        <taxon>Spermatophyta</taxon>
        <taxon>Magnoliopsida</taxon>
        <taxon>Liliopsida</taxon>
        <taxon>Asparagales</taxon>
        <taxon>Orchidaceae</taxon>
        <taxon>Epidendroideae</taxon>
        <taxon>Malaxideae</taxon>
        <taxon>Dendrobiinae</taxon>
        <taxon>Dendrobium</taxon>
    </lineage>
</organism>
<protein>
    <submittedName>
        <fullName evidence="1">Uncharacterized protein</fullName>
    </submittedName>
</protein>